<dbReference type="InterPro" id="IPR008969">
    <property type="entry name" value="CarboxyPept-like_regulatory"/>
</dbReference>
<comment type="subcellular location">
    <subcellularLocation>
        <location evidence="2">Cell outer membrane</location>
        <topology evidence="2">Multi-pass membrane protein</topology>
    </subcellularLocation>
</comment>
<feature type="domain" description="TonB-dependent receptor plug" evidence="6">
    <location>
        <begin position="116"/>
        <end position="226"/>
    </location>
</feature>
<dbReference type="InterPro" id="IPR000531">
    <property type="entry name" value="Beta-barrel_TonB"/>
</dbReference>
<dbReference type="GO" id="GO:0015344">
    <property type="term" value="F:siderophore uptake transmembrane transporter activity"/>
    <property type="evidence" value="ECO:0007669"/>
    <property type="project" value="TreeGrafter"/>
</dbReference>
<dbReference type="InterPro" id="IPR012910">
    <property type="entry name" value="Plug_dom"/>
</dbReference>
<comment type="caution">
    <text evidence="7">The sequence shown here is derived from an EMBL/GenBank/DDBJ whole genome shotgun (WGS) entry which is preliminary data.</text>
</comment>
<proteinExistence type="inferred from homology"/>
<evidence type="ECO:0000313" key="7">
    <source>
        <dbReference type="EMBL" id="PWA06754.1"/>
    </source>
</evidence>
<feature type="domain" description="TonB-dependent receptor-like beta-barrel" evidence="5">
    <location>
        <begin position="447"/>
        <end position="801"/>
    </location>
</feature>
<dbReference type="Gene3D" id="2.170.130.10">
    <property type="entry name" value="TonB-dependent receptor, plug domain"/>
    <property type="match status" value="1"/>
</dbReference>
<dbReference type="Pfam" id="PF07715">
    <property type="entry name" value="Plug"/>
    <property type="match status" value="1"/>
</dbReference>
<dbReference type="GO" id="GO:0044718">
    <property type="term" value="P:siderophore transmembrane transport"/>
    <property type="evidence" value="ECO:0007669"/>
    <property type="project" value="TreeGrafter"/>
</dbReference>
<dbReference type="InterPro" id="IPR037066">
    <property type="entry name" value="Plug_dom_sf"/>
</dbReference>
<organism evidence="7 8">
    <name type="scientific">Flavobacterium laiguense</name>
    <dbReference type="NCBI Taxonomy" id="2169409"/>
    <lineage>
        <taxon>Bacteria</taxon>
        <taxon>Pseudomonadati</taxon>
        <taxon>Bacteroidota</taxon>
        <taxon>Flavobacteriia</taxon>
        <taxon>Flavobacteriales</taxon>
        <taxon>Flavobacteriaceae</taxon>
        <taxon>Flavobacterium</taxon>
    </lineage>
</organism>
<evidence type="ECO:0000256" key="2">
    <source>
        <dbReference type="PROSITE-ProRule" id="PRU01360"/>
    </source>
</evidence>
<protein>
    <submittedName>
        <fullName evidence="7">SusC/RagA family TonB-linked outer membrane protein</fullName>
    </submittedName>
</protein>
<keyword evidence="2" id="KW-1134">Transmembrane beta strand</keyword>
<dbReference type="PANTHER" id="PTHR30069">
    <property type="entry name" value="TONB-DEPENDENT OUTER MEMBRANE RECEPTOR"/>
    <property type="match status" value="1"/>
</dbReference>
<dbReference type="SUPFAM" id="SSF56935">
    <property type="entry name" value="Porins"/>
    <property type="match status" value="1"/>
</dbReference>
<evidence type="ECO:0000259" key="5">
    <source>
        <dbReference type="Pfam" id="PF00593"/>
    </source>
</evidence>
<keyword evidence="3" id="KW-0798">TonB box</keyword>
<dbReference type="Pfam" id="PF00593">
    <property type="entry name" value="TonB_dep_Rec_b-barrel"/>
    <property type="match status" value="1"/>
</dbReference>
<dbReference type="AlphaFoldDB" id="A0A2U1JP48"/>
<keyword evidence="8" id="KW-1185">Reference proteome</keyword>
<dbReference type="InterPro" id="IPR039426">
    <property type="entry name" value="TonB-dep_rcpt-like"/>
</dbReference>
<keyword evidence="2" id="KW-0812">Transmembrane</keyword>
<keyword evidence="2 3" id="KW-0472">Membrane</keyword>
<dbReference type="EMBL" id="QCZH01000024">
    <property type="protein sequence ID" value="PWA06754.1"/>
    <property type="molecule type" value="Genomic_DNA"/>
</dbReference>
<evidence type="ECO:0000256" key="1">
    <source>
        <dbReference type="ARBA" id="ARBA00022729"/>
    </source>
</evidence>
<keyword evidence="2" id="KW-0813">Transport</keyword>
<feature type="signal peptide" evidence="4">
    <location>
        <begin position="1"/>
        <end position="22"/>
    </location>
</feature>
<keyword evidence="2" id="KW-0998">Cell outer membrane</keyword>
<dbReference type="GO" id="GO:0009279">
    <property type="term" value="C:cell outer membrane"/>
    <property type="evidence" value="ECO:0007669"/>
    <property type="project" value="UniProtKB-SubCell"/>
</dbReference>
<comment type="similarity">
    <text evidence="2 3">Belongs to the TonB-dependent receptor family.</text>
</comment>
<dbReference type="PANTHER" id="PTHR30069:SF29">
    <property type="entry name" value="HEMOGLOBIN AND HEMOGLOBIN-HAPTOGLOBIN-BINDING PROTEIN 1-RELATED"/>
    <property type="match status" value="1"/>
</dbReference>
<dbReference type="RefSeq" id="WP_116764469.1">
    <property type="nucleotide sequence ID" value="NZ_QCZH01000024.1"/>
</dbReference>
<evidence type="ECO:0000313" key="8">
    <source>
        <dbReference type="Proteomes" id="UP000245618"/>
    </source>
</evidence>
<evidence type="ECO:0000256" key="4">
    <source>
        <dbReference type="SAM" id="SignalP"/>
    </source>
</evidence>
<dbReference type="OrthoDB" id="9768177at2"/>
<keyword evidence="1 4" id="KW-0732">Signal</keyword>
<evidence type="ECO:0000256" key="3">
    <source>
        <dbReference type="RuleBase" id="RU003357"/>
    </source>
</evidence>
<gene>
    <name evidence="7" type="ORF">DB891_15365</name>
</gene>
<dbReference type="InterPro" id="IPR023996">
    <property type="entry name" value="TonB-dep_OMP_SusC/RagA"/>
</dbReference>
<dbReference type="NCBIfam" id="TIGR04056">
    <property type="entry name" value="OMP_RagA_SusC"/>
    <property type="match status" value="1"/>
</dbReference>
<dbReference type="SUPFAM" id="SSF49464">
    <property type="entry name" value="Carboxypeptidase regulatory domain-like"/>
    <property type="match status" value="1"/>
</dbReference>
<dbReference type="Pfam" id="PF13715">
    <property type="entry name" value="CarbopepD_reg_2"/>
    <property type="match status" value="1"/>
</dbReference>
<dbReference type="Proteomes" id="UP000245618">
    <property type="component" value="Unassembled WGS sequence"/>
</dbReference>
<reference evidence="7 8" key="1">
    <citation type="submission" date="2018-04" db="EMBL/GenBank/DDBJ databases">
        <title>Flavobacterium sp. nov., isolated from glacier ice.</title>
        <authorList>
            <person name="Liu Q."/>
            <person name="Xin Y.-H."/>
        </authorList>
    </citation>
    <scope>NUCLEOTIDE SEQUENCE [LARGE SCALE GENOMIC DNA]</scope>
    <source>
        <strain evidence="7 8">LB2P30</strain>
    </source>
</reference>
<dbReference type="NCBIfam" id="TIGR04057">
    <property type="entry name" value="SusC_RagA_signa"/>
    <property type="match status" value="1"/>
</dbReference>
<dbReference type="Gene3D" id="2.60.40.1120">
    <property type="entry name" value="Carboxypeptidase-like, regulatory domain"/>
    <property type="match status" value="1"/>
</dbReference>
<evidence type="ECO:0000259" key="6">
    <source>
        <dbReference type="Pfam" id="PF07715"/>
    </source>
</evidence>
<dbReference type="InterPro" id="IPR023997">
    <property type="entry name" value="TonB-dep_OMP_SusC/RagA_CS"/>
</dbReference>
<name>A0A2U1JP48_9FLAO</name>
<accession>A0A2U1JP48</accession>
<dbReference type="PROSITE" id="PS52016">
    <property type="entry name" value="TONB_DEPENDENT_REC_3"/>
    <property type="match status" value="1"/>
</dbReference>
<sequence>MKLLKTFIFCISSLLFSVYVQAQDATINGKVIDEKGLPIPGATIVVKETSSSVATDFDGKFQIKAPKDGTLTIRFIGYKAIQESINGRTQLQVKMYSSTQDLNEVVVIGYGTQKRSNVTGSISSIKAKALTNNPNTGIGQVLQGRVSGVTVIANSGEPGAASTIRVRGITTFNSDKGGNNPLWVVDGVIIDNSGIGSINQSDIESLEVLKDAASLAIYGSRSASGVVLITTKKGKLGKINVAYTGFAGSFSPAKKLDLLNATQYATIMNEKSVAGGGSLIYPNPAALGAGTDWQSTLFNSGSIRSSHEISFSGGNEVSSFYSSIGYQDQEGIVATDISNYKKLNMRLNSTHKISKIFTIGESVGYAHDKSQGIGNTNSEFGGPLSSAINLDPTTPIVVTDPAVANAAPYSTNPVVRDANGNPYGISSVVGQEITNPLAYIQTRLGNYRWSDNLLGNAYVQIKPINDLVFKASFGGKLSTWGEETFTPKAFLNSNNNVTENSLYRTNNRSFGWNVENTLTYTKQLGDHNFVALLGQGVYEENNNIGTTVTYQGLPVNNYQDASFNWDIPASKKTGSSYSNDPHRVVSLFARLNYNYKEKYLLTGVIRRDGSTNFGGNNKYGNFPSVSGGWVVSKEEFWKDNSIVNSFKLRANYGINGSDAIESNRYDSNIIGGSNYTIGNPGSIVSGYGPDSPANPDLKWESTASADIGFDATMFNDFNLSLSLYNKKTSDILQVVEIPGYVGAIKNPVGNVADMVNKGVEFELGYHHKFGELNFSANGNISYLENEVTFLGNGKAFISNGTATFQSMGDITRTAVGQAYNSFYGYQTAGIFQTQDEVNAYSNAGGTPIQPGAKPGDFRWVDNNHDGKINDDDKTFLGNSLPAYNYGLTLNLDYKGFDFQVFFQGASKYKIFQGLRRLDVGNANYQTDALGRWTGEGTSNDYPRLTTNDTNGNFEKSSDFYLENGDYLRLKLMTLGYSLPEKVVSQIGATKVRMYVTGQNLLTFTKYTGYDPEIGGDISGVDKGLYPQAKGFILGANLQF</sequence>
<feature type="chain" id="PRO_5015507829" evidence="4">
    <location>
        <begin position="23"/>
        <end position="1039"/>
    </location>
</feature>